<dbReference type="HOGENOM" id="CLU_085966_1_0_9"/>
<dbReference type="InterPro" id="IPR016667">
    <property type="entry name" value="Caps_polysacc_synth_CpsB/CapC"/>
</dbReference>
<evidence type="ECO:0000256" key="2">
    <source>
        <dbReference type="ARBA" id="ARBA00013064"/>
    </source>
</evidence>
<dbReference type="AlphaFoldDB" id="D4LF43"/>
<dbReference type="Proteomes" id="UP000007054">
    <property type="component" value="Chromosome"/>
</dbReference>
<reference evidence="6" key="1">
    <citation type="submission" date="2010-03" db="EMBL/GenBank/DDBJ databases">
        <title>The genome sequence of Ruminococcus sp. 18P13.</title>
        <authorList>
            <consortium name="metaHIT consortium -- http://www.metahit.eu/"/>
            <person name="Pajon A."/>
            <person name="Turner K."/>
            <person name="Parkhill J."/>
            <person name="Bernalier A."/>
        </authorList>
    </citation>
    <scope>NUCLEOTIDE SEQUENCE [LARGE SCALE GENOMIC DNA]</scope>
    <source>
        <strain evidence="6">Type strain: 18P13</strain>
    </source>
</reference>
<dbReference type="PATRIC" id="fig|213810.4.peg.2119"/>
<dbReference type="EC" id="3.1.3.48" evidence="2"/>
<dbReference type="GO" id="GO:0030145">
    <property type="term" value="F:manganese ion binding"/>
    <property type="evidence" value="ECO:0007669"/>
    <property type="project" value="InterPro"/>
</dbReference>
<dbReference type="Pfam" id="PF19567">
    <property type="entry name" value="CpsB_CapC"/>
    <property type="match status" value="1"/>
</dbReference>
<evidence type="ECO:0000256" key="3">
    <source>
        <dbReference type="ARBA" id="ARBA00022801"/>
    </source>
</evidence>
<comment type="catalytic activity">
    <reaction evidence="5">
        <text>O-phospho-L-tyrosyl-[protein] + H2O = L-tyrosyl-[protein] + phosphate</text>
        <dbReference type="Rhea" id="RHEA:10684"/>
        <dbReference type="Rhea" id="RHEA-COMP:10136"/>
        <dbReference type="Rhea" id="RHEA-COMP:20101"/>
        <dbReference type="ChEBI" id="CHEBI:15377"/>
        <dbReference type="ChEBI" id="CHEBI:43474"/>
        <dbReference type="ChEBI" id="CHEBI:46858"/>
        <dbReference type="ChEBI" id="CHEBI:61978"/>
        <dbReference type="EC" id="3.1.3.48"/>
    </reaction>
</comment>
<proteinExistence type="inferred from homology"/>
<evidence type="ECO:0000256" key="4">
    <source>
        <dbReference type="ARBA" id="ARBA00022912"/>
    </source>
</evidence>
<evidence type="ECO:0000256" key="1">
    <source>
        <dbReference type="ARBA" id="ARBA00005750"/>
    </source>
</evidence>
<dbReference type="GeneID" id="83156886"/>
<gene>
    <name evidence="6" type="ordered locus">RUM_22320</name>
</gene>
<protein>
    <recommendedName>
        <fullName evidence="2">protein-tyrosine-phosphatase</fullName>
        <ecNumber evidence="2">3.1.3.48</ecNumber>
    </recommendedName>
</protein>
<keyword evidence="3" id="KW-0378">Hydrolase</keyword>
<evidence type="ECO:0000313" key="6">
    <source>
        <dbReference type="EMBL" id="CBL18238.1"/>
    </source>
</evidence>
<organism evidence="6 7">
    <name type="scientific">Ruminococcus champanellensis (strain DSM 18848 / JCM 17042 / KCTC 15320 / 18P13)</name>
    <dbReference type="NCBI Taxonomy" id="213810"/>
    <lineage>
        <taxon>Bacteria</taxon>
        <taxon>Bacillati</taxon>
        <taxon>Bacillota</taxon>
        <taxon>Clostridia</taxon>
        <taxon>Eubacteriales</taxon>
        <taxon>Oscillospiraceae</taxon>
        <taxon>Ruminococcus</taxon>
    </lineage>
</organism>
<dbReference type="KEGG" id="rch:RUM_22320"/>
<keyword evidence="4" id="KW-0904">Protein phosphatase</keyword>
<dbReference type="PANTHER" id="PTHR39181">
    <property type="entry name" value="TYROSINE-PROTEIN PHOSPHATASE YWQE"/>
    <property type="match status" value="1"/>
</dbReference>
<dbReference type="BioCyc" id="RCHA213810:RUM_RS10840-MONOMER"/>
<dbReference type="STRING" id="213810.RUM_22320"/>
<evidence type="ECO:0000313" key="7">
    <source>
        <dbReference type="Proteomes" id="UP000007054"/>
    </source>
</evidence>
<keyword evidence="7" id="KW-1185">Reference proteome</keyword>
<accession>D4LF43</accession>
<dbReference type="RefSeq" id="WP_015559144.1">
    <property type="nucleotide sequence ID" value="NC_021039.1"/>
</dbReference>
<evidence type="ECO:0000256" key="5">
    <source>
        <dbReference type="ARBA" id="ARBA00051722"/>
    </source>
</evidence>
<dbReference type="EMBL" id="FP929052">
    <property type="protein sequence ID" value="CBL18238.1"/>
    <property type="molecule type" value="Genomic_DNA"/>
</dbReference>
<dbReference type="PANTHER" id="PTHR39181:SF1">
    <property type="entry name" value="TYROSINE-PROTEIN PHOSPHATASE YWQE"/>
    <property type="match status" value="1"/>
</dbReference>
<dbReference type="OrthoDB" id="9788539at2"/>
<dbReference type="Gene3D" id="3.20.20.140">
    <property type="entry name" value="Metal-dependent hydrolases"/>
    <property type="match status" value="1"/>
</dbReference>
<name>D4LF43_RUMC1</name>
<comment type="similarity">
    <text evidence="1">Belongs to the metallo-dependent hydrolases superfamily. CpsB/CapC family.</text>
</comment>
<dbReference type="GO" id="GO:0004725">
    <property type="term" value="F:protein tyrosine phosphatase activity"/>
    <property type="evidence" value="ECO:0007669"/>
    <property type="project" value="UniProtKB-EC"/>
</dbReference>
<reference evidence="6" key="2">
    <citation type="submission" date="2010-03" db="EMBL/GenBank/DDBJ databases">
        <authorList>
            <person name="Pajon A."/>
        </authorList>
    </citation>
    <scope>NUCLEOTIDE SEQUENCE</scope>
    <source>
        <strain evidence="6">Type strain: 18P13</strain>
    </source>
</reference>
<sequence length="242" mass="26716">MNKYIDIHAHVLPGMGCGPETAAESLAMLRTLHDHGVKTVIATPFFNPETETADAFLARREIAYARLRQAMGEETLPHVALGAEVLLCPAVLECGRIDRFRVERTGYVLVCLPRGQVIDPALMTLFDHFHVASGLVPVLTDIDRYFNTIQVEDMFALNRAGALLQVSCAGIMAHDTRKYALYLLGNHIAQFVSSGYVSPQDSPRLVEAMRVLKRSLPLVKYKRIKNNAGMLLSNAAVSELVN</sequence>